<organism evidence="1">
    <name type="scientific">marine sediment metagenome</name>
    <dbReference type="NCBI Taxonomy" id="412755"/>
    <lineage>
        <taxon>unclassified sequences</taxon>
        <taxon>metagenomes</taxon>
        <taxon>ecological metagenomes</taxon>
    </lineage>
</organism>
<accession>A0A0F9TIJ9</accession>
<dbReference type="EMBL" id="LAZR01000220">
    <property type="protein sequence ID" value="KKN81090.1"/>
    <property type="molecule type" value="Genomic_DNA"/>
</dbReference>
<evidence type="ECO:0000313" key="1">
    <source>
        <dbReference type="EMBL" id="KKN81090.1"/>
    </source>
</evidence>
<comment type="caution">
    <text evidence="1">The sequence shown here is derived from an EMBL/GenBank/DDBJ whole genome shotgun (WGS) entry which is preliminary data.</text>
</comment>
<evidence type="ECO:0008006" key="2">
    <source>
        <dbReference type="Google" id="ProtNLM"/>
    </source>
</evidence>
<proteinExistence type="predicted"/>
<gene>
    <name evidence="1" type="ORF">LCGC14_0323090</name>
</gene>
<dbReference type="AlphaFoldDB" id="A0A0F9TIJ9"/>
<name>A0A0F9TIJ9_9ZZZZ</name>
<protein>
    <recommendedName>
        <fullName evidence="2">HTH psq-type domain-containing protein</fullName>
    </recommendedName>
</protein>
<dbReference type="Gene3D" id="1.10.10.60">
    <property type="entry name" value="Homeodomain-like"/>
    <property type="match status" value="1"/>
</dbReference>
<reference evidence="1" key="1">
    <citation type="journal article" date="2015" name="Nature">
        <title>Complex archaea that bridge the gap between prokaryotes and eukaryotes.</title>
        <authorList>
            <person name="Spang A."/>
            <person name="Saw J.H."/>
            <person name="Jorgensen S.L."/>
            <person name="Zaremba-Niedzwiedzka K."/>
            <person name="Martijn J."/>
            <person name="Lind A.E."/>
            <person name="van Eijk R."/>
            <person name="Schleper C."/>
            <person name="Guy L."/>
            <person name="Ettema T.J."/>
        </authorList>
    </citation>
    <scope>NUCLEOTIDE SEQUENCE</scope>
</reference>
<sequence>MAARTRVILNDAQRKEVKSMWAKGKGMSKKDLATKFTVSTSTIANILGPAPGSMSGKRRRAAATPVTKLHPMITLFDEHGRLFVPANRVATYLV</sequence>